<accession>A0A0D3JE81</accession>
<dbReference type="RefSeq" id="XP_005774245.1">
    <property type="nucleotide sequence ID" value="XM_005774188.1"/>
</dbReference>
<keyword evidence="1" id="KW-1133">Transmembrane helix</keyword>
<dbReference type="KEGG" id="ehx:EMIHUDRAFT_240920"/>
<evidence type="ECO:0000256" key="1">
    <source>
        <dbReference type="SAM" id="Phobius"/>
    </source>
</evidence>
<dbReference type="Proteomes" id="UP000013827">
    <property type="component" value="Unassembled WGS sequence"/>
</dbReference>
<name>A0A0D3JE81_EMIH1</name>
<feature type="transmembrane region" description="Helical" evidence="1">
    <location>
        <begin position="48"/>
        <end position="70"/>
    </location>
</feature>
<evidence type="ECO:0000313" key="2">
    <source>
        <dbReference type="EnsemblProtists" id="EOD21816"/>
    </source>
</evidence>
<organism evidence="2 3">
    <name type="scientific">Emiliania huxleyi (strain CCMP1516)</name>
    <dbReference type="NCBI Taxonomy" id="280463"/>
    <lineage>
        <taxon>Eukaryota</taxon>
        <taxon>Haptista</taxon>
        <taxon>Haptophyta</taxon>
        <taxon>Prymnesiophyceae</taxon>
        <taxon>Isochrysidales</taxon>
        <taxon>Noelaerhabdaceae</taxon>
        <taxon>Emiliania</taxon>
    </lineage>
</organism>
<proteinExistence type="predicted"/>
<reference evidence="3" key="1">
    <citation type="journal article" date="2013" name="Nature">
        <title>Pan genome of the phytoplankton Emiliania underpins its global distribution.</title>
        <authorList>
            <person name="Read B.A."/>
            <person name="Kegel J."/>
            <person name="Klute M.J."/>
            <person name="Kuo A."/>
            <person name="Lefebvre S.C."/>
            <person name="Maumus F."/>
            <person name="Mayer C."/>
            <person name="Miller J."/>
            <person name="Monier A."/>
            <person name="Salamov A."/>
            <person name="Young J."/>
            <person name="Aguilar M."/>
            <person name="Claverie J.M."/>
            <person name="Frickenhaus S."/>
            <person name="Gonzalez K."/>
            <person name="Herman E.K."/>
            <person name="Lin Y.C."/>
            <person name="Napier J."/>
            <person name="Ogata H."/>
            <person name="Sarno A.F."/>
            <person name="Shmutz J."/>
            <person name="Schroeder D."/>
            <person name="de Vargas C."/>
            <person name="Verret F."/>
            <person name="von Dassow P."/>
            <person name="Valentin K."/>
            <person name="Van de Peer Y."/>
            <person name="Wheeler G."/>
            <person name="Dacks J.B."/>
            <person name="Delwiche C.F."/>
            <person name="Dyhrman S.T."/>
            <person name="Glockner G."/>
            <person name="John U."/>
            <person name="Richards T."/>
            <person name="Worden A.Z."/>
            <person name="Zhang X."/>
            <person name="Grigoriev I.V."/>
            <person name="Allen A.E."/>
            <person name="Bidle K."/>
            <person name="Borodovsky M."/>
            <person name="Bowler C."/>
            <person name="Brownlee C."/>
            <person name="Cock J.M."/>
            <person name="Elias M."/>
            <person name="Gladyshev V.N."/>
            <person name="Groth M."/>
            <person name="Guda C."/>
            <person name="Hadaegh A."/>
            <person name="Iglesias-Rodriguez M.D."/>
            <person name="Jenkins J."/>
            <person name="Jones B.M."/>
            <person name="Lawson T."/>
            <person name="Leese F."/>
            <person name="Lindquist E."/>
            <person name="Lobanov A."/>
            <person name="Lomsadze A."/>
            <person name="Malik S.B."/>
            <person name="Marsh M.E."/>
            <person name="Mackinder L."/>
            <person name="Mock T."/>
            <person name="Mueller-Roeber B."/>
            <person name="Pagarete A."/>
            <person name="Parker M."/>
            <person name="Probert I."/>
            <person name="Quesneville H."/>
            <person name="Raines C."/>
            <person name="Rensing S.A."/>
            <person name="Riano-Pachon D.M."/>
            <person name="Richier S."/>
            <person name="Rokitta S."/>
            <person name="Shiraiwa Y."/>
            <person name="Soanes D.M."/>
            <person name="van der Giezen M."/>
            <person name="Wahlund T.M."/>
            <person name="Williams B."/>
            <person name="Wilson W."/>
            <person name="Wolfe G."/>
            <person name="Wurch L.L."/>
        </authorList>
    </citation>
    <scope>NUCLEOTIDE SEQUENCE</scope>
</reference>
<keyword evidence="3" id="KW-1185">Reference proteome</keyword>
<dbReference type="AlphaFoldDB" id="A0A0D3JE81"/>
<dbReference type="HOGENOM" id="CLU_706832_0_0_1"/>
<evidence type="ECO:0000313" key="3">
    <source>
        <dbReference type="Proteomes" id="UP000013827"/>
    </source>
</evidence>
<keyword evidence="1" id="KW-0812">Transmembrane</keyword>
<dbReference type="GeneID" id="17267361"/>
<protein>
    <submittedName>
        <fullName evidence="2">Uncharacterized protein</fullName>
    </submittedName>
</protein>
<dbReference type="PaxDb" id="2903-EOD21816"/>
<sequence>MLVGFALPLLGASGAAFSWPLISAFKLSMPESMRDKCKYWFTWNFGMSVAWICILITQACQSLISVRFHAGLAEMMTHLKPASVGSLFGFITVLGGGVNALPTPTPTERGPLFAPGPLFGARTITLWPPPWKAPTKGDAENQHCVPCFVNRAEKYGGGTGVLALALKKDHDASSFDSWQCSIVSYSTGVANPDKLPIASGSSLYKAETKCSGGSISPGGETADELRQTGNVWKLNQAGVNCDIAPVNISSNLIPYPWQGDCNSVGHPGKTFTQQVWSIVSEQKTQCSLSWKKDAPQTPIATGSAVDGNKCTYMYGDQYVNINGGPLTGAVSLKTATGGYYLTDTGSGQCPWDARANWPINGDLGSCESAIGGSEAGFEVTGSLTFGHPPSK</sequence>
<reference evidence="2" key="2">
    <citation type="submission" date="2024-10" db="UniProtKB">
        <authorList>
            <consortium name="EnsemblProtists"/>
        </authorList>
    </citation>
    <scope>IDENTIFICATION</scope>
</reference>
<dbReference type="EnsemblProtists" id="EOD21816">
    <property type="protein sequence ID" value="EOD21816"/>
    <property type="gene ID" value="EMIHUDRAFT_240920"/>
</dbReference>
<keyword evidence="1" id="KW-0472">Membrane</keyword>